<reference evidence="1 2" key="1">
    <citation type="submission" date="2021-02" db="EMBL/GenBank/DDBJ databases">
        <title>Characterization of Marinitoga sp. nov. str. BP5-C20A.</title>
        <authorList>
            <person name="Erauso G."/>
            <person name="Postec A."/>
        </authorList>
    </citation>
    <scope>NUCLEOTIDE SEQUENCE [LARGE SCALE GENOMIC DNA]</scope>
    <source>
        <strain evidence="1 2">BP5-C20A</strain>
    </source>
</reference>
<dbReference type="Proteomes" id="UP001232493">
    <property type="component" value="Chromosome"/>
</dbReference>
<evidence type="ECO:0000313" key="1">
    <source>
        <dbReference type="EMBL" id="WGS64352.1"/>
    </source>
</evidence>
<dbReference type="RefSeq" id="WP_280997935.1">
    <property type="nucleotide sequence ID" value="NZ_CP069362.1"/>
</dbReference>
<evidence type="ECO:0000313" key="2">
    <source>
        <dbReference type="Proteomes" id="UP001232493"/>
    </source>
</evidence>
<name>A0ABY8PNY9_9BACT</name>
<proteinExistence type="predicted"/>
<keyword evidence="2" id="KW-1185">Reference proteome</keyword>
<dbReference type="EMBL" id="CP069362">
    <property type="protein sequence ID" value="WGS64352.1"/>
    <property type="molecule type" value="Genomic_DNA"/>
</dbReference>
<accession>A0ABY8PNY9</accession>
<organism evidence="1 2">
    <name type="scientific">Marinitoga aeolica</name>
    <dbReference type="NCBI Taxonomy" id="2809031"/>
    <lineage>
        <taxon>Bacteria</taxon>
        <taxon>Thermotogati</taxon>
        <taxon>Thermotogota</taxon>
        <taxon>Thermotogae</taxon>
        <taxon>Petrotogales</taxon>
        <taxon>Petrotogaceae</taxon>
        <taxon>Marinitoga</taxon>
    </lineage>
</organism>
<gene>
    <name evidence="1" type="ORF">JRV97_08220</name>
</gene>
<protein>
    <submittedName>
        <fullName evidence="1">Uncharacterized protein</fullName>
    </submittedName>
</protein>
<sequence>MKHYSLNKLIDIIEYGAFSKPIVNYILTNTEDEDLVYYLLCLKSIWKNKHREAFKYADLVTTTTTTTILNELATLEKISILFNNNKIKKANIELRKIKNNIQSLNKKARKIIIPALRFMEIRFSNLIDENLVRYWSAEYESSYAQKSLLKYSEARKYLNNKDFHKAFDLFIEGFNFAKRFPHPTMICSGLNNAAWWIRNIDKNKSLYTAILLEYNIGYYFEDLFKIYNWFDTIFDVYSINNYIGLYEISRIVNELKNNINVDNKFNKDFYNSSNKKHISFLFKNNINQIMTIFDFNFPIVFLSTYSSLIEKPYFTKSRILKVIFEGDKYKIIKYFSSNYEKMYFFNLMLSNFQEENLINNINNKNYDFLNSTGSSLFYIARKNLILKLLKNIRNKKEFIVHYFNLSDSEKNIFDIFLRNCVRYDIKWPIIPKVDGDLKSFALKYNITQKRVVLGYYSFEDNERLFLDSIIGKFLKI</sequence>